<accession>A0A4Q9DNB2</accession>
<name>A0A4Q9DNB2_9BACL</name>
<dbReference type="SUPFAM" id="SSF53850">
    <property type="entry name" value="Periplasmic binding protein-like II"/>
    <property type="match status" value="1"/>
</dbReference>
<dbReference type="InterPro" id="IPR050490">
    <property type="entry name" value="Bact_solute-bd_prot1"/>
</dbReference>
<organism evidence="2 3">
    <name type="scientific">Paenibacillus thalictri</name>
    <dbReference type="NCBI Taxonomy" id="2527873"/>
    <lineage>
        <taxon>Bacteria</taxon>
        <taxon>Bacillati</taxon>
        <taxon>Bacillota</taxon>
        <taxon>Bacilli</taxon>
        <taxon>Bacillales</taxon>
        <taxon>Paenibacillaceae</taxon>
        <taxon>Paenibacillus</taxon>
    </lineage>
</organism>
<dbReference type="Gene3D" id="3.40.190.10">
    <property type="entry name" value="Periplasmic binding protein-like II"/>
    <property type="match status" value="2"/>
</dbReference>
<dbReference type="PANTHER" id="PTHR43649:SF12">
    <property type="entry name" value="DIACETYLCHITOBIOSE BINDING PROTEIN DASA"/>
    <property type="match status" value="1"/>
</dbReference>
<sequence>MKHFKMTVSAMIALPLALTACSGGDVKTEPKDGKAAVTKGPVQFTILQRGDSWDPDNAYLPMMEQATNTKMMFQQIPGTEYENKRNVVMASGDYPNVIRVRGTEALYQKYLQDSLLLPLDDYINKYPSVKNAYPKEVWDANRNPKDGKIYLLPRITGLLPTTISYRKDWLEQLGMAEPKTTDEYKTMLKAFKDKNPGKVKDLIPFTPNNNQISWVSPFLSAFGSDYMAWQPSKDNPKRLVLSNTLPEYKEGLLYVRDLRKEGLMDTEWMVGKSRGLFKFYGSQSGSSTDWPQYIDLRTEAIRQVDPKGKVGYITSLKGPKGVQSGHVVTPNEQDLGTAITKSTTPEQMEAIFRVINWQLTDGYDLLKYGVEGKTYDVVNGQKVRRGRDAVLKDNPKYDLYMLDRIPLIEPPRNFEFNKENFGQIPADDFAYSSQVLKDAESKVHKNYMVLGDDPVINDNLNKIKSAVDEVASKIILDPNTDADKAFAEFLDKLKQNKIDEVTEAVNKLNPVK</sequence>
<feature type="signal peptide" evidence="1">
    <location>
        <begin position="1"/>
        <end position="20"/>
    </location>
</feature>
<dbReference type="PROSITE" id="PS51257">
    <property type="entry name" value="PROKAR_LIPOPROTEIN"/>
    <property type="match status" value="1"/>
</dbReference>
<keyword evidence="1" id="KW-0732">Signal</keyword>
<dbReference type="RefSeq" id="WP_131015261.1">
    <property type="nucleotide sequence ID" value="NZ_SIRE01000014.1"/>
</dbReference>
<reference evidence="2 3" key="1">
    <citation type="submission" date="2019-02" db="EMBL/GenBank/DDBJ databases">
        <title>Paenibacillus sp. nov., isolated from surface-sterilized tissue of Thalictrum simplex L.</title>
        <authorList>
            <person name="Tuo L."/>
        </authorList>
    </citation>
    <scope>NUCLEOTIDE SEQUENCE [LARGE SCALE GENOMIC DNA]</scope>
    <source>
        <strain evidence="2 3">N2SHLJ1</strain>
    </source>
</reference>
<protein>
    <submittedName>
        <fullName evidence="2">Extracellular solute-binding protein</fullName>
    </submittedName>
</protein>
<dbReference type="OrthoDB" id="9787283at2"/>
<dbReference type="Pfam" id="PF01547">
    <property type="entry name" value="SBP_bac_1"/>
    <property type="match status" value="1"/>
</dbReference>
<evidence type="ECO:0000313" key="2">
    <source>
        <dbReference type="EMBL" id="TBL76354.1"/>
    </source>
</evidence>
<dbReference type="EMBL" id="SIRE01000014">
    <property type="protein sequence ID" value="TBL76354.1"/>
    <property type="molecule type" value="Genomic_DNA"/>
</dbReference>
<gene>
    <name evidence="2" type="ORF">EYB31_20405</name>
</gene>
<dbReference type="AlphaFoldDB" id="A0A4Q9DNB2"/>
<dbReference type="InterPro" id="IPR006059">
    <property type="entry name" value="SBP"/>
</dbReference>
<evidence type="ECO:0000313" key="3">
    <source>
        <dbReference type="Proteomes" id="UP000293142"/>
    </source>
</evidence>
<dbReference type="Proteomes" id="UP000293142">
    <property type="component" value="Unassembled WGS sequence"/>
</dbReference>
<evidence type="ECO:0000256" key="1">
    <source>
        <dbReference type="SAM" id="SignalP"/>
    </source>
</evidence>
<dbReference type="PANTHER" id="PTHR43649">
    <property type="entry name" value="ARABINOSE-BINDING PROTEIN-RELATED"/>
    <property type="match status" value="1"/>
</dbReference>
<feature type="chain" id="PRO_5038772439" evidence="1">
    <location>
        <begin position="21"/>
        <end position="512"/>
    </location>
</feature>
<proteinExistence type="predicted"/>
<comment type="caution">
    <text evidence="2">The sequence shown here is derived from an EMBL/GenBank/DDBJ whole genome shotgun (WGS) entry which is preliminary data.</text>
</comment>
<keyword evidence="3" id="KW-1185">Reference proteome</keyword>